<evidence type="ECO:0000256" key="2">
    <source>
        <dbReference type="ARBA" id="ARBA00023002"/>
    </source>
</evidence>
<evidence type="ECO:0000259" key="3">
    <source>
        <dbReference type="Pfam" id="PF02525"/>
    </source>
</evidence>
<comment type="similarity">
    <text evidence="1">Belongs to the NAD(P)H dehydrogenase (quinone) family.</text>
</comment>
<dbReference type="Gene3D" id="3.40.50.360">
    <property type="match status" value="1"/>
</dbReference>
<accession>A0A1E5KT51</accession>
<feature type="domain" description="Flavodoxin-like fold" evidence="3">
    <location>
        <begin position="1"/>
        <end position="195"/>
    </location>
</feature>
<evidence type="ECO:0000313" key="4">
    <source>
        <dbReference type="EMBL" id="OEH81072.1"/>
    </source>
</evidence>
<dbReference type="PANTHER" id="PTHR10204">
    <property type="entry name" value="NAD P H OXIDOREDUCTASE-RELATED"/>
    <property type="match status" value="1"/>
</dbReference>
<evidence type="ECO:0000313" key="5">
    <source>
        <dbReference type="Proteomes" id="UP000095256"/>
    </source>
</evidence>
<dbReference type="Pfam" id="PF02525">
    <property type="entry name" value="Flavodoxin_2"/>
    <property type="match status" value="1"/>
</dbReference>
<sequence>MKALIVYAHPRDVSFSKAVLDCAVRTLETKGYEVIVRDLYKMNFNPILSGEETIHVEDGKFIRENMNYPKDVMYEQDLILESELLIYIFPIWWNGMPAIMKGYLDRVFAHGFAYSFEDDEPKKRFAGKKALFFTPTGQPQNENGELTPIDQAIKLLTSEWMFGSNDVDIIDHVFYGSVPYKTREELAFYLKDVEKRINEL</sequence>
<dbReference type="InterPro" id="IPR051545">
    <property type="entry name" value="NAD(P)H_dehydrogenase_qn"/>
</dbReference>
<dbReference type="RefSeq" id="WP_069700060.1">
    <property type="nucleotide sequence ID" value="NZ_JAGGMA010000005.1"/>
</dbReference>
<gene>
    <name evidence="4" type="ORF">BCR26_06065</name>
</gene>
<dbReference type="OrthoDB" id="9798454at2"/>
<reference evidence="4 5" key="1">
    <citation type="submission" date="2016-09" db="EMBL/GenBank/DDBJ databases">
        <authorList>
            <person name="Capua I."/>
            <person name="De Benedictis P."/>
            <person name="Joannis T."/>
            <person name="Lombin L.H."/>
            <person name="Cattoli G."/>
        </authorList>
    </citation>
    <scope>NUCLEOTIDE SEQUENCE [LARGE SCALE GENOMIC DNA]</scope>
    <source>
        <strain evidence="4 5">LMG 25899</strain>
    </source>
</reference>
<dbReference type="InterPro" id="IPR029039">
    <property type="entry name" value="Flavoprotein-like_sf"/>
</dbReference>
<protein>
    <submittedName>
        <fullName evidence="4">Flavoprotein</fullName>
    </submittedName>
</protein>
<dbReference type="PANTHER" id="PTHR10204:SF34">
    <property type="entry name" value="NAD(P)H DEHYDROGENASE [QUINONE] 1 ISOFORM 1"/>
    <property type="match status" value="1"/>
</dbReference>
<evidence type="ECO:0000256" key="1">
    <source>
        <dbReference type="ARBA" id="ARBA00006252"/>
    </source>
</evidence>
<dbReference type="GO" id="GO:0003955">
    <property type="term" value="F:NAD(P)H dehydrogenase (quinone) activity"/>
    <property type="evidence" value="ECO:0007669"/>
    <property type="project" value="TreeGrafter"/>
</dbReference>
<dbReference type="SUPFAM" id="SSF52218">
    <property type="entry name" value="Flavoproteins"/>
    <property type="match status" value="1"/>
</dbReference>
<keyword evidence="5" id="KW-1185">Reference proteome</keyword>
<organism evidence="4 5">
    <name type="scientific">Enterococcus rivorum</name>
    <dbReference type="NCBI Taxonomy" id="762845"/>
    <lineage>
        <taxon>Bacteria</taxon>
        <taxon>Bacillati</taxon>
        <taxon>Bacillota</taxon>
        <taxon>Bacilli</taxon>
        <taxon>Lactobacillales</taxon>
        <taxon>Enterococcaceae</taxon>
        <taxon>Enterococcus</taxon>
    </lineage>
</organism>
<dbReference type="EMBL" id="MIEK01000067">
    <property type="protein sequence ID" value="OEH81072.1"/>
    <property type="molecule type" value="Genomic_DNA"/>
</dbReference>
<proteinExistence type="inferred from homology"/>
<keyword evidence="2" id="KW-0560">Oxidoreductase</keyword>
<name>A0A1E5KT51_9ENTE</name>
<comment type="caution">
    <text evidence="4">The sequence shown here is derived from an EMBL/GenBank/DDBJ whole genome shotgun (WGS) entry which is preliminary data.</text>
</comment>
<dbReference type="STRING" id="762845.BCR26_06065"/>
<dbReference type="Proteomes" id="UP000095256">
    <property type="component" value="Unassembled WGS sequence"/>
</dbReference>
<dbReference type="InterPro" id="IPR003680">
    <property type="entry name" value="Flavodoxin_fold"/>
</dbReference>
<dbReference type="GO" id="GO:0005829">
    <property type="term" value="C:cytosol"/>
    <property type="evidence" value="ECO:0007669"/>
    <property type="project" value="TreeGrafter"/>
</dbReference>
<dbReference type="AlphaFoldDB" id="A0A1E5KT51"/>